<dbReference type="Pfam" id="PF26113">
    <property type="entry name" value="GH16_XgeA"/>
    <property type="match status" value="1"/>
</dbReference>
<dbReference type="InterPro" id="IPR013320">
    <property type="entry name" value="ConA-like_dom_sf"/>
</dbReference>
<feature type="compositionally biased region" description="Low complexity" evidence="6">
    <location>
        <begin position="993"/>
        <end position="1008"/>
    </location>
</feature>
<feature type="compositionally biased region" description="Low complexity" evidence="6">
    <location>
        <begin position="567"/>
        <end position="646"/>
    </location>
</feature>
<dbReference type="PROSITE" id="PS51212">
    <property type="entry name" value="WSC"/>
    <property type="match status" value="1"/>
</dbReference>
<proteinExistence type="inferred from homology"/>
<dbReference type="Pfam" id="PF01822">
    <property type="entry name" value="WSC"/>
    <property type="match status" value="1"/>
</dbReference>
<evidence type="ECO:0000259" key="8">
    <source>
        <dbReference type="PROSITE" id="PS51762"/>
    </source>
</evidence>
<feature type="region of interest" description="Disordered" evidence="6">
    <location>
        <begin position="541"/>
        <end position="798"/>
    </location>
</feature>
<dbReference type="Gene3D" id="2.60.120.200">
    <property type="match status" value="1"/>
</dbReference>
<gene>
    <name evidence="9" type="ORF">EDD36DRAFT_157361</name>
</gene>
<dbReference type="EMBL" id="MU404351">
    <property type="protein sequence ID" value="KAI1617194.1"/>
    <property type="molecule type" value="Genomic_DNA"/>
</dbReference>
<evidence type="ECO:0000256" key="3">
    <source>
        <dbReference type="ARBA" id="ARBA00012599"/>
    </source>
</evidence>
<dbReference type="CDD" id="cd02181">
    <property type="entry name" value="GH16_fungal_Lam16A_glucanase"/>
    <property type="match status" value="1"/>
</dbReference>
<evidence type="ECO:0000256" key="5">
    <source>
        <dbReference type="ARBA" id="ARBA00023295"/>
    </source>
</evidence>
<keyword evidence="4" id="KW-0378">Hydrolase</keyword>
<evidence type="ECO:0000256" key="1">
    <source>
        <dbReference type="ARBA" id="ARBA00000124"/>
    </source>
</evidence>
<keyword evidence="10" id="KW-1185">Reference proteome</keyword>
<feature type="domain" description="GH16" evidence="8">
    <location>
        <begin position="59"/>
        <end position="368"/>
    </location>
</feature>
<feature type="region of interest" description="Disordered" evidence="6">
    <location>
        <begin position="993"/>
        <end position="1035"/>
    </location>
</feature>
<reference evidence="9" key="1">
    <citation type="journal article" date="2022" name="bioRxiv">
        <title>Deciphering the potential niche of two novel black yeast fungi from a biological soil crust based on their genomes, phenotypes, and melanin regulation.</title>
        <authorList>
            <consortium name="DOE Joint Genome Institute"/>
            <person name="Carr E.C."/>
            <person name="Barton Q."/>
            <person name="Grambo S."/>
            <person name="Sullivan M."/>
            <person name="Renfro C.M."/>
            <person name="Kuo A."/>
            <person name="Pangilinan J."/>
            <person name="Lipzen A."/>
            <person name="Keymanesh K."/>
            <person name="Savage E."/>
            <person name="Barry K."/>
            <person name="Grigoriev I.V."/>
            <person name="Riekhof W.R."/>
            <person name="Harris S.S."/>
        </authorList>
    </citation>
    <scope>NUCLEOTIDE SEQUENCE</scope>
    <source>
        <strain evidence="9">JF 03-4F</strain>
    </source>
</reference>
<organism evidence="9 10">
    <name type="scientific">Exophiala viscosa</name>
    <dbReference type="NCBI Taxonomy" id="2486360"/>
    <lineage>
        <taxon>Eukaryota</taxon>
        <taxon>Fungi</taxon>
        <taxon>Dikarya</taxon>
        <taxon>Ascomycota</taxon>
        <taxon>Pezizomycotina</taxon>
        <taxon>Eurotiomycetes</taxon>
        <taxon>Chaetothyriomycetidae</taxon>
        <taxon>Chaetothyriales</taxon>
        <taxon>Herpotrichiellaceae</taxon>
        <taxon>Exophiala</taxon>
    </lineage>
</organism>
<comment type="catalytic activity">
    <reaction evidence="1">
        <text>Endohydrolysis of (1-&gt;3)- or (1-&gt;4)-linkages in beta-D-glucans when the glucose residue whose reducing group is involved in the linkage to be hydrolyzed is itself substituted at C-3.</text>
        <dbReference type="EC" id="3.2.1.6"/>
    </reaction>
</comment>
<protein>
    <recommendedName>
        <fullName evidence="3">endo-1,3(4)-beta-glucanase</fullName>
        <ecNumber evidence="3">3.2.1.6</ecNumber>
    </recommendedName>
</protein>
<dbReference type="EC" id="3.2.1.6" evidence="3"/>
<evidence type="ECO:0000259" key="7">
    <source>
        <dbReference type="PROSITE" id="PS51212"/>
    </source>
</evidence>
<feature type="compositionally biased region" description="Polar residues" evidence="6">
    <location>
        <begin position="1013"/>
        <end position="1035"/>
    </location>
</feature>
<feature type="domain" description="WSC" evidence="7">
    <location>
        <begin position="824"/>
        <end position="920"/>
    </location>
</feature>
<dbReference type="Proteomes" id="UP001203852">
    <property type="component" value="Unassembled WGS sequence"/>
</dbReference>
<feature type="compositionally biased region" description="Low complexity" evidence="6">
    <location>
        <begin position="653"/>
        <end position="739"/>
    </location>
</feature>
<dbReference type="InterPro" id="IPR000757">
    <property type="entry name" value="Beta-glucanase-like"/>
</dbReference>
<feature type="region of interest" description="Disordered" evidence="6">
    <location>
        <begin position="1157"/>
        <end position="1188"/>
    </location>
</feature>
<dbReference type="InterPro" id="IPR002889">
    <property type="entry name" value="WSC_carb-bd"/>
</dbReference>
<name>A0AAN6E516_9EURO</name>
<dbReference type="GO" id="GO:0009251">
    <property type="term" value="P:glucan catabolic process"/>
    <property type="evidence" value="ECO:0007669"/>
    <property type="project" value="TreeGrafter"/>
</dbReference>
<dbReference type="PANTHER" id="PTHR10963:SF24">
    <property type="entry name" value="GLYCOSIDASE C21B10.07-RELATED"/>
    <property type="match status" value="1"/>
</dbReference>
<dbReference type="SUPFAM" id="SSF49899">
    <property type="entry name" value="Concanavalin A-like lectins/glucanases"/>
    <property type="match status" value="1"/>
</dbReference>
<evidence type="ECO:0000313" key="9">
    <source>
        <dbReference type="EMBL" id="KAI1617194.1"/>
    </source>
</evidence>
<feature type="compositionally biased region" description="Polar residues" evidence="6">
    <location>
        <begin position="740"/>
        <end position="751"/>
    </location>
</feature>
<sequence length="1306" mass="133794">MRFVFKTTTQDGYTRRHCAYTPTMQSFITWPIMAVHSFTPKSAGASFLLACLLYLQYVSAQTGSVYQLDTEYSGVNFFDGWDFYTGGDPTGGFVTYYSRSSAQSAGMIDSTTSQSVYVGSDYTSNISSPTAAGRPSVRISSQRSWTHGLFIGDFNHAPGGVCGTWPAFWTLGPNWPYTGEIDILEGANLNDYNGITLHASPNCTIDDTSPMTGALQTDNCAYYPGYNVGCSISDDRTSAYGTTFNQNGGGVYAMQWTTDYIRVWFFPRGSIPSDITDLTPDPSSWGLPAANFEGCVIDQHFQDHKIILNNDFCGSYAGDASVWNSSSDSCATQTGYATCNEYVAFQPAAFQDAYWSINSIRVYQLANSSSSASSSSSYIASLQPTSATAVTSSSGSTPTVNPGTSLCPTYNFTVIEQSNLKFEIACGFNPPGDDIGPPKGPNGNWPVNSFEDCVAGCSYWNNNITTNSCAGVTYDVGSNACYWKSSISGNPADSGYNGARLIYYAYPQVTDNPNDQTAAATTIATSSYVFTSVPPNTYVVPSGSSTTSFSQVTQTPASSLTDGVGMGAPATTNSTTSAGTTTSEGLTSSSTSPTTTARTSGSTGVTSSAGPTSATTTVTTSSNVVVQSSSTKSSTVPTSATTLPTTTTPPSPQGSTQISSTVTTSSEITTTTLWSSHLSTSTTVETSQPTTEPTTVGTSSSPAPTTTQQSSVASSISVSSVSPSSSTVTSISTSMTSSTLSAPKQSSSIMLTTSSATGPASSTIQTSLTSSPTSSTLPTNSSPSSQPSQQSTSTSATSSDSVFTSYESVTMTTTSTAFPTEVSSFTYAGCLSPIPDTNFTDSFLLAQTSENMTISSCVDECTGQQYAGIYDTQCFCSDYIGAPPASDVVVYPNDACDTPCPGDSTQDCGGLAEVSGAAPVVKRQASASTSATGATGSSNVVLLITVYNNTQPEGIEPNTTLSTSSTATSIPISMMGSSSTVLVGSVLPPVVSTSTSLSGSASQEQSQSLGPALTSTTPLSSQMQATPSSSATQLSPTTISTTYTTICAANPYTCPMPTATCLATTITVMHCGCTDMPEPTVPMTTTTTVIPCADAGSAAGVGEATTTTTLTVPCTEAISSMESEVSSWSATATALAPPAETAIPAVPANADVAAPAPTAPAVPAAGTGESETAPATAPAVDTTTSSHPHQPYSFPISFSMTTASPAVASASGSASEVSPHTTVTLTMIVAPVLNVTASGNGTVHLAGSNATAVKSVVGPASTPGSVQQGNHRSGAAQVRIHVVSGLNSALCLTIVMMVLGLAVDGF</sequence>
<accession>A0AAN6E516</accession>
<feature type="compositionally biased region" description="Low complexity" evidence="6">
    <location>
        <begin position="752"/>
        <end position="798"/>
    </location>
</feature>
<comment type="similarity">
    <text evidence="2">Belongs to the glycosyl hydrolase 16 family.</text>
</comment>
<comment type="caution">
    <text evidence="9">The sequence shown here is derived from an EMBL/GenBank/DDBJ whole genome shotgun (WGS) entry which is preliminary data.</text>
</comment>
<dbReference type="InterPro" id="IPR050546">
    <property type="entry name" value="Glycosyl_Hydrlase_16"/>
</dbReference>
<dbReference type="SMART" id="SM00321">
    <property type="entry name" value="WSC"/>
    <property type="match status" value="1"/>
</dbReference>
<feature type="compositionally biased region" description="Low complexity" evidence="6">
    <location>
        <begin position="541"/>
        <end position="556"/>
    </location>
</feature>
<feature type="compositionally biased region" description="Low complexity" evidence="6">
    <location>
        <begin position="1172"/>
        <end position="1184"/>
    </location>
</feature>
<evidence type="ECO:0000256" key="2">
    <source>
        <dbReference type="ARBA" id="ARBA00006865"/>
    </source>
</evidence>
<dbReference type="PROSITE" id="PS51762">
    <property type="entry name" value="GH16_2"/>
    <property type="match status" value="1"/>
</dbReference>
<dbReference type="PANTHER" id="PTHR10963">
    <property type="entry name" value="GLYCOSYL HYDROLASE-RELATED"/>
    <property type="match status" value="1"/>
</dbReference>
<dbReference type="GO" id="GO:0052861">
    <property type="term" value="F:endo-1,3(4)-beta-glucanase activity"/>
    <property type="evidence" value="ECO:0007669"/>
    <property type="project" value="UniProtKB-EC"/>
</dbReference>
<evidence type="ECO:0000256" key="4">
    <source>
        <dbReference type="ARBA" id="ARBA00022801"/>
    </source>
</evidence>
<evidence type="ECO:0000256" key="6">
    <source>
        <dbReference type="SAM" id="MobiDB-lite"/>
    </source>
</evidence>
<keyword evidence="5" id="KW-0326">Glycosidase</keyword>
<evidence type="ECO:0000313" key="10">
    <source>
        <dbReference type="Proteomes" id="UP001203852"/>
    </source>
</evidence>
<dbReference type="FunFam" id="2.60.120.200:FF:000114">
    <property type="entry name" value="Probable endo-1,3(4)-beta-glucanase NFIA_089530"/>
    <property type="match status" value="1"/>
</dbReference>